<keyword evidence="3" id="KW-0862">Zinc</keyword>
<evidence type="ECO:0000313" key="7">
    <source>
        <dbReference type="Proteomes" id="UP001177140"/>
    </source>
</evidence>
<dbReference type="InterPro" id="IPR013083">
    <property type="entry name" value="Znf_RING/FYVE/PHD"/>
</dbReference>
<reference evidence="6" key="1">
    <citation type="submission" date="2022-03" db="EMBL/GenBank/DDBJ databases">
        <title>A functionally conserved STORR gene fusion in Papaver species that diverged 16.8 million years ago.</title>
        <authorList>
            <person name="Catania T."/>
        </authorList>
    </citation>
    <scope>NUCLEOTIDE SEQUENCE</scope>
    <source>
        <strain evidence="6">S-191538</strain>
    </source>
</reference>
<organism evidence="6 7">
    <name type="scientific">Papaver nudicaule</name>
    <name type="common">Iceland poppy</name>
    <dbReference type="NCBI Taxonomy" id="74823"/>
    <lineage>
        <taxon>Eukaryota</taxon>
        <taxon>Viridiplantae</taxon>
        <taxon>Streptophyta</taxon>
        <taxon>Embryophyta</taxon>
        <taxon>Tracheophyta</taxon>
        <taxon>Spermatophyta</taxon>
        <taxon>Magnoliopsida</taxon>
        <taxon>Ranunculales</taxon>
        <taxon>Papaveraceae</taxon>
        <taxon>Papaveroideae</taxon>
        <taxon>Papaver</taxon>
    </lineage>
</organism>
<dbReference type="EMBL" id="JAJJMA010034494">
    <property type="protein sequence ID" value="MCL7024433.1"/>
    <property type="molecule type" value="Genomic_DNA"/>
</dbReference>
<feature type="domain" description="PHD-type" evidence="5">
    <location>
        <begin position="579"/>
        <end position="630"/>
    </location>
</feature>
<gene>
    <name evidence="6" type="ORF">MKW94_024072</name>
</gene>
<protein>
    <recommendedName>
        <fullName evidence="5">PHD-type domain-containing protein</fullName>
    </recommendedName>
</protein>
<proteinExistence type="predicted"/>
<evidence type="ECO:0000313" key="6">
    <source>
        <dbReference type="EMBL" id="MCL7024433.1"/>
    </source>
</evidence>
<dbReference type="AlphaFoldDB" id="A0AA41S153"/>
<keyword evidence="1" id="KW-0479">Metal-binding</keyword>
<keyword evidence="2 4" id="KW-0863">Zinc-finger</keyword>
<dbReference type="PANTHER" id="PTHR46201">
    <property type="entry name" value="PHD FINGER PROTEIN MALE MEIOCYTE DEATH 1-RELATED"/>
    <property type="match status" value="1"/>
</dbReference>
<comment type="caution">
    <text evidence="6">The sequence shown here is derived from an EMBL/GenBank/DDBJ whole genome shotgun (WGS) entry which is preliminary data.</text>
</comment>
<dbReference type="Proteomes" id="UP001177140">
    <property type="component" value="Unassembled WGS sequence"/>
</dbReference>
<dbReference type="Pfam" id="PF00628">
    <property type="entry name" value="PHD"/>
    <property type="match status" value="2"/>
</dbReference>
<dbReference type="InterPro" id="IPR001965">
    <property type="entry name" value="Znf_PHD"/>
</dbReference>
<dbReference type="PANTHER" id="PTHR46201:SF9">
    <property type="entry name" value="PHD FINGER PROTEIN MALE MEIOCYTE DEATH 1"/>
    <property type="match status" value="1"/>
</dbReference>
<evidence type="ECO:0000256" key="2">
    <source>
        <dbReference type="ARBA" id="ARBA00022771"/>
    </source>
</evidence>
<dbReference type="InterPro" id="IPR058054">
    <property type="entry name" value="Znf_MS1-like"/>
</dbReference>
<evidence type="ECO:0000256" key="3">
    <source>
        <dbReference type="ARBA" id="ARBA00022833"/>
    </source>
</evidence>
<keyword evidence="7" id="KW-1185">Reference proteome</keyword>
<name>A0AA41S153_PAPNU</name>
<evidence type="ECO:0000259" key="5">
    <source>
        <dbReference type="PROSITE" id="PS50016"/>
    </source>
</evidence>
<accession>A0AA41S153</accession>
<dbReference type="SMART" id="SM00249">
    <property type="entry name" value="PHD"/>
    <property type="match status" value="2"/>
</dbReference>
<dbReference type="Pfam" id="PF25565">
    <property type="entry name" value="Ubiquitin_At1g33420"/>
    <property type="match status" value="1"/>
</dbReference>
<dbReference type="InterPro" id="IPR057765">
    <property type="entry name" value="MS1-like_ubiquitin"/>
</dbReference>
<dbReference type="Gene3D" id="3.30.40.10">
    <property type="entry name" value="Zinc/RING finger domain, C3HC4 (zinc finger)"/>
    <property type="match status" value="2"/>
</dbReference>
<evidence type="ECO:0000256" key="4">
    <source>
        <dbReference type="PROSITE-ProRule" id="PRU00146"/>
    </source>
</evidence>
<dbReference type="SUPFAM" id="SSF57903">
    <property type="entry name" value="FYVE/PHD zinc finger"/>
    <property type="match status" value="2"/>
</dbReference>
<dbReference type="CDD" id="cd15556">
    <property type="entry name" value="PHD_MMD1_like"/>
    <property type="match status" value="1"/>
</dbReference>
<dbReference type="InterPro" id="IPR011011">
    <property type="entry name" value="Znf_FYVE_PHD"/>
</dbReference>
<evidence type="ECO:0000256" key="1">
    <source>
        <dbReference type="ARBA" id="ARBA00022723"/>
    </source>
</evidence>
<dbReference type="GO" id="GO:0008270">
    <property type="term" value="F:zinc ion binding"/>
    <property type="evidence" value="ECO:0007669"/>
    <property type="project" value="UniProtKB-KW"/>
</dbReference>
<dbReference type="InterPro" id="IPR019787">
    <property type="entry name" value="Znf_PHD-finger"/>
</dbReference>
<dbReference type="PROSITE" id="PS50016">
    <property type="entry name" value="ZF_PHD_2"/>
    <property type="match status" value="1"/>
</dbReference>
<sequence length="634" mass="70707">MASKTKIIINLKTGKRVVKDARKHYGFHSFCDPGSAPYCDFSGTFCDIIREFVKKCGEIEDWNVEGYPTWCTLLVDEKRSSGGGGGGGGGADGGGFVIPLYTIEESVENSSKPYCTSCQSVGWSHHLVSKRRYHFIIPADDGWQKSPCKTIFGHQTHLLHGIIHCNGFGHLLRINGLEGGSKFLTGRDIMDLWDRLCTALGARKIAVYDVSIRRSMDLRLLYGVAYGHPWFGEWGYEFYNGSFGITAHDYSTAISKLGSLNLDNVVEHSDSKDRNHLEKIIRTYREMTTDPLITVRELLCFMLITHHALPKPHSVIKPITGSVRHISPFQGVNSNSGNRWNKNIDRNGSTPGLDVYDDILYLYKDLLLQGYDGRTISESSESSSRTVLDSKHFVKEWTFKDEERLLRFVCRLKLRQVSHGYEDESCSLSPDEFVVVPVHTTIGELKKKVECTFRDTYCLLEHFRVTEIEGLSEIQDEDVLPGSVKPGAIIWVLGDGHEGSDQLKYQGGAETWTVNCSCGAKDDDGERMVACDICSSWQHTRCSGIDDVDPVLGSFLCVDCSTIADEFSAILGETDNSWIVDCVCGAEDDDGERMVACDICDVWLHTRCVGINDADAVPEKLFVCSRCEASLNLV</sequence>